<reference evidence="8 15" key="5">
    <citation type="submission" date="2019-08" db="EMBL/GenBank/DDBJ databases">
        <authorList>
            <person name="Ashton P.M."/>
            <person name="Dallman T."/>
            <person name="Nair S."/>
            <person name="De Pinna E."/>
            <person name="Peters T."/>
            <person name="Grant K."/>
        </authorList>
    </citation>
    <scope>NUCLEOTIDE SEQUENCE [LARGE SCALE GENOMIC DNA]</scope>
    <source>
        <strain evidence="8 15">788324</strain>
    </source>
</reference>
<evidence type="ECO:0000256" key="1">
    <source>
        <dbReference type="PIRNR" id="PIRNR036409"/>
    </source>
</evidence>
<dbReference type="NCBIfam" id="TIGR02528">
    <property type="entry name" value="EutP"/>
    <property type="match status" value="1"/>
</dbReference>
<evidence type="ECO:0000313" key="3">
    <source>
        <dbReference type="EMBL" id="EAC7480908.1"/>
    </source>
</evidence>
<protein>
    <submittedName>
        <fullName evidence="9">Ethanolamine utilization protein EutP</fullName>
    </submittedName>
    <submittedName>
        <fullName evidence="5">EutP/PduV family microcompartment system protein</fullName>
    </submittedName>
    <submittedName>
        <fullName evidence="11">Propanediol utilization protein PduV</fullName>
    </submittedName>
</protein>
<reference evidence="9" key="2">
    <citation type="journal article" date="2018" name="Genome Biol.">
        <title>SKESA: strategic k-mer extension for scrupulous assemblies.</title>
        <authorList>
            <person name="Souvorov A."/>
            <person name="Agarwala R."/>
            <person name="Lipman D.J."/>
        </authorList>
    </citation>
    <scope>NUCLEOTIDE SEQUENCE [LARGE SCALE GENOMIC DNA]</scope>
    <source>
        <strain evidence="9">09CEB371LM</strain>
    </source>
</reference>
<dbReference type="KEGG" id="lmv:Y193_10010"/>
<evidence type="ECO:0000313" key="2">
    <source>
        <dbReference type="EMBL" id="EAC5548911.1"/>
    </source>
</evidence>
<evidence type="ECO:0000313" key="13">
    <source>
        <dbReference type="Proteomes" id="UP000365297"/>
    </source>
</evidence>
<dbReference type="Gene3D" id="3.40.50.300">
    <property type="entry name" value="P-loop containing nucleotide triphosphate hydrolases"/>
    <property type="match status" value="1"/>
</dbReference>
<dbReference type="PANTHER" id="PTHR40453:SF1">
    <property type="entry name" value="PROTEIN YOEF"/>
    <property type="match status" value="1"/>
</dbReference>
<dbReference type="Proteomes" id="UP000365297">
    <property type="component" value="Unassembled WGS sequence"/>
</dbReference>
<dbReference type="Proteomes" id="UP000368512">
    <property type="component" value="Unassembled WGS sequence"/>
</dbReference>
<dbReference type="EMBL" id="AANEHK010000012">
    <property type="protein sequence ID" value="EDO0986728.1"/>
    <property type="molecule type" value="Genomic_DNA"/>
</dbReference>
<dbReference type="Proteomes" id="UP000522199">
    <property type="component" value="Unassembled WGS sequence"/>
</dbReference>
<evidence type="ECO:0000313" key="15">
    <source>
        <dbReference type="Proteomes" id="UP000467536"/>
    </source>
</evidence>
<dbReference type="Pfam" id="PF10662">
    <property type="entry name" value="PduV-EutP"/>
    <property type="match status" value="1"/>
</dbReference>
<dbReference type="Proteomes" id="UP000489121">
    <property type="component" value="Unassembled WGS sequence"/>
</dbReference>
<dbReference type="Proteomes" id="UP000272537">
    <property type="component" value="Unassembled WGS sequence"/>
</dbReference>
<dbReference type="EMBL" id="AABBZO010000015">
    <property type="protein sequence ID" value="EAG4463082.1"/>
    <property type="molecule type" value="Genomic_DNA"/>
</dbReference>
<comment type="similarity">
    <text evidence="1">Belongs to the EutP/PduV family.</text>
</comment>
<dbReference type="EMBL" id="AABEKY010000007">
    <property type="protein sequence ID" value="EAG9388205.1"/>
    <property type="molecule type" value="Genomic_DNA"/>
</dbReference>
<organism evidence="5 17">
    <name type="scientific">Listeria monocytogenes</name>
    <dbReference type="NCBI Taxonomy" id="1639"/>
    <lineage>
        <taxon>Bacteria</taxon>
        <taxon>Bacillati</taxon>
        <taxon>Bacillota</taxon>
        <taxon>Bacilli</taxon>
        <taxon>Bacillales</taxon>
        <taxon>Listeriaceae</taxon>
        <taxon>Listeria</taxon>
    </lineage>
</organism>
<reference evidence="13 14" key="3">
    <citation type="submission" date="2018-06" db="EMBL/GenBank/DDBJ databases">
        <authorList>
            <consortium name="GenomeTrakr: Next Generation Sequencing Network for Food Pathogen Tracability"/>
        </authorList>
    </citation>
    <scope>NUCLEOTIDE SEQUENCE [LARGE SCALE GENOMIC DNA]</scope>
    <source>
        <strain evidence="3 14">CFSAN008042</strain>
        <strain evidence="4 19">CFSAN063727</strain>
        <strain evidence="2 13">FDA00007096</strain>
        <strain evidence="6 18">LS1344</strain>
    </source>
</reference>
<dbReference type="GO" id="GO:0005524">
    <property type="term" value="F:ATP binding"/>
    <property type="evidence" value="ECO:0007669"/>
    <property type="project" value="UniProtKB-UniRule"/>
</dbReference>
<evidence type="ECO:0000313" key="4">
    <source>
        <dbReference type="EMBL" id="EAG4463082.1"/>
    </source>
</evidence>
<accession>A0A0B8RDF7</accession>
<evidence type="ECO:0000313" key="16">
    <source>
        <dbReference type="Proteomes" id="UP000489121"/>
    </source>
</evidence>
<dbReference type="PANTHER" id="PTHR40453">
    <property type="entry name" value="PROTEIN YOEF"/>
    <property type="match status" value="1"/>
</dbReference>
<proteinExistence type="inferred from homology"/>
<dbReference type="AlphaFoldDB" id="A0A0B8RDF7"/>
<reference evidence="10 20" key="8">
    <citation type="submission" date="2020-06" db="EMBL/GenBank/DDBJ databases">
        <title>Two Listeria outbreaks in Switzerland in 2018 and 2020.</title>
        <authorList>
            <person name="Stevens M.J.A."/>
            <person name="Bloemberg G."/>
            <person name="Nusch-Inderbinnen M."/>
            <person name="Stephan R."/>
        </authorList>
    </citation>
    <scope>NUCLEOTIDE SEQUENCE [LARGE SCALE GENOMIC DNA]</scope>
    <source>
        <strain evidence="10 20">N18-0707</strain>
    </source>
</reference>
<dbReference type="CDD" id="cd00882">
    <property type="entry name" value="Ras_like_GTPase"/>
    <property type="match status" value="1"/>
</dbReference>
<dbReference type="Proteomes" id="UP000527632">
    <property type="component" value="Unassembled WGS sequence"/>
</dbReference>
<dbReference type="Proteomes" id="UP000528151">
    <property type="component" value="Unassembled WGS sequence"/>
</dbReference>
<evidence type="ECO:0000313" key="20">
    <source>
        <dbReference type="Proteomes" id="UP000544530"/>
    </source>
</evidence>
<evidence type="ECO:0000313" key="5">
    <source>
        <dbReference type="EMBL" id="EAG9388205.1"/>
    </source>
</evidence>
<dbReference type="Proteomes" id="UP000467536">
    <property type="component" value="Unassembled WGS sequence"/>
</dbReference>
<dbReference type="EMBL" id="JACAVN010000016">
    <property type="protein sequence ID" value="NYA02972.1"/>
    <property type="molecule type" value="Genomic_DNA"/>
</dbReference>
<evidence type="ECO:0000313" key="7">
    <source>
        <dbReference type="EMBL" id="ECY9782364.1"/>
    </source>
</evidence>
<dbReference type="SUPFAM" id="SSF52540">
    <property type="entry name" value="P-loop containing nucleoside triphosphate hydrolases"/>
    <property type="match status" value="1"/>
</dbReference>
<evidence type="ECO:0000313" key="9">
    <source>
        <dbReference type="EMBL" id="HAA8053962.1"/>
    </source>
</evidence>
<sequence>MKKMMVMGSVGCGKTTLCQKLHGYDILYKKTQAVEYFQEMIDTPGEFVQHRQLYSALTVTAADASVIAILQSVTEKKQTFSPMFASIFAKPVIGIVTKVDLAESEKDIERAERELRMAGAKHIFYISSLEETGIEELRAYLED</sequence>
<reference evidence="11 12" key="1">
    <citation type="journal article" date="2018" name="BMC Genomics">
        <title>Genes significantly associated with lineage II food isolates of Listeria monocytogenes.</title>
        <authorList>
            <person name="Pirone-Davies C."/>
            <person name="Chen Y."/>
            <person name="Pightling A."/>
            <person name="Ryan G."/>
            <person name="Wang Y."/>
            <person name="Yao K."/>
            <person name="Hoffmann M."/>
            <person name="Allard M.W."/>
        </authorList>
    </citation>
    <scope>NUCLEOTIDE SEQUENCE [LARGE SCALE GENOMIC DNA]</scope>
    <source>
        <strain evidence="11 12">PNUSAL000550</strain>
    </source>
</reference>
<dbReference type="InterPro" id="IPR027417">
    <property type="entry name" value="P-loop_NTPase"/>
</dbReference>
<dbReference type="Proteomes" id="UP000544530">
    <property type="component" value="Unassembled WGS sequence"/>
</dbReference>
<name>A0A0B8RDF7_LISMN</name>
<evidence type="ECO:0000313" key="6">
    <source>
        <dbReference type="EMBL" id="EAH4240532.1"/>
    </source>
</evidence>
<evidence type="ECO:0000313" key="10">
    <source>
        <dbReference type="EMBL" id="NYA02972.1"/>
    </source>
</evidence>
<dbReference type="RefSeq" id="WP_003734696.1">
    <property type="nucleotide sequence ID" value="NC_021825.2"/>
</dbReference>
<gene>
    <name evidence="5" type="primary">eutP</name>
    <name evidence="11" type="synonym">pduv</name>
    <name evidence="2" type="ORF">ARY78_00520</name>
    <name evidence="4" type="ORF">CA369_12345</name>
    <name evidence="5" type="ORF">CW845_11980</name>
    <name evidence="3" type="ORF">DQ70_09470</name>
    <name evidence="11" type="ORF">DYZ80_00107</name>
    <name evidence="6" type="ORF">E5F58_00790</name>
    <name evidence="7" type="ORF">F6515_05095</name>
    <name evidence="8" type="ORF">FV747_12065</name>
    <name evidence="9" type="ORF">GHH22_12520</name>
    <name evidence="10" type="ORF">HZJ64_14120</name>
</gene>
<dbReference type="PIRSF" id="PIRSF036409">
    <property type="entry name" value="EutP_PduV"/>
    <property type="match status" value="1"/>
</dbReference>
<keyword evidence="1" id="KW-0547">Nucleotide-binding</keyword>
<evidence type="ECO:0000313" key="14">
    <source>
        <dbReference type="Proteomes" id="UP000368512"/>
    </source>
</evidence>
<dbReference type="Proteomes" id="UP000840039">
    <property type="component" value="Unassembled WGS sequence"/>
</dbReference>
<dbReference type="GO" id="GO:0006576">
    <property type="term" value="P:biogenic amine metabolic process"/>
    <property type="evidence" value="ECO:0007669"/>
    <property type="project" value="InterPro"/>
</dbReference>
<evidence type="ECO:0000313" key="11">
    <source>
        <dbReference type="EMBL" id="RKA10580.1"/>
    </source>
</evidence>
<reference evidence="9" key="7">
    <citation type="submission" date="2019-10" db="EMBL/GenBank/DDBJ databases">
        <authorList>
            <consortium name="NCBI Pathogen Detection Project"/>
        </authorList>
    </citation>
    <scope>NUCLEOTIDE SEQUENCE</scope>
    <source>
        <strain evidence="9">09CEB371LM</strain>
    </source>
</reference>
<dbReference type="EMBL" id="AABGUK010000001">
    <property type="protein sequence ID" value="EAH4240532.1"/>
    <property type="molecule type" value="Genomic_DNA"/>
</dbReference>
<dbReference type="EMBL" id="QXLS01000001">
    <property type="protein sequence ID" value="RKA10580.1"/>
    <property type="molecule type" value="Genomic_DNA"/>
</dbReference>
<evidence type="ECO:0000313" key="8">
    <source>
        <dbReference type="EMBL" id="EDO0986728.1"/>
    </source>
</evidence>
<reference evidence="5 17" key="4">
    <citation type="submission" date="2019-04" db="EMBL/GenBank/DDBJ databases">
        <authorList>
            <consortium name="GenomeTrakr network: Whole genome sequencing for foodborne pathogen traceback"/>
        </authorList>
    </citation>
    <scope>NUCLEOTIDE SEQUENCE [LARGE SCALE GENOMIC DNA]</scope>
    <source>
        <strain evidence="5 17">CFSAN072474</strain>
    </source>
</reference>
<dbReference type="EMBL" id="AALGDA010000010">
    <property type="protein sequence ID" value="ECY9782364.1"/>
    <property type="molecule type" value="Genomic_DNA"/>
</dbReference>
<reference evidence="7 16" key="6">
    <citation type="submission" date="2019-09" db="EMBL/GenBank/DDBJ databases">
        <authorList>
            <consortium name="PulseNet: The National Subtyping Network for Foodborne Disease Surveillance"/>
            <person name="Tarr C.L."/>
            <person name="Trees E."/>
            <person name="Katz L.S."/>
            <person name="Carleton-Romer H.A."/>
            <person name="Stroika S."/>
            <person name="Kucerova Z."/>
            <person name="Roache K.F."/>
            <person name="Sabol A.L."/>
            <person name="Besser J."/>
            <person name="Gerner-Smidt P."/>
        </authorList>
    </citation>
    <scope>NUCLEOTIDE SEQUENCE [LARGE SCALE GENOMIC DNA]</scope>
    <source>
        <strain evidence="7 16">PNUSAL005692</strain>
    </source>
</reference>
<dbReference type="SMR" id="A0A0B8RDF7"/>
<comment type="caution">
    <text evidence="5">The sequence shown here is derived from an EMBL/GenBank/DDBJ whole genome shotgun (WGS) entry which is preliminary data.</text>
</comment>
<evidence type="ECO:0000313" key="12">
    <source>
        <dbReference type="Proteomes" id="UP000272537"/>
    </source>
</evidence>
<dbReference type="EMBL" id="DAAEEB010000010">
    <property type="protein sequence ID" value="HAA8053962.1"/>
    <property type="molecule type" value="Genomic_DNA"/>
</dbReference>
<dbReference type="EMBL" id="AAAJWF010000005">
    <property type="protein sequence ID" value="EAC7480908.1"/>
    <property type="molecule type" value="Genomic_DNA"/>
</dbReference>
<dbReference type="KEGG" id="lmok:CQ02_05890"/>
<dbReference type="InterPro" id="IPR012381">
    <property type="entry name" value="EutP_PduV"/>
</dbReference>
<evidence type="ECO:0000313" key="17">
    <source>
        <dbReference type="Proteomes" id="UP000522199"/>
    </source>
</evidence>
<evidence type="ECO:0000313" key="19">
    <source>
        <dbReference type="Proteomes" id="UP000528151"/>
    </source>
</evidence>
<evidence type="ECO:0000313" key="18">
    <source>
        <dbReference type="Proteomes" id="UP000527632"/>
    </source>
</evidence>
<dbReference type="EMBL" id="AAAIXK010000001">
    <property type="protein sequence ID" value="EAC5548911.1"/>
    <property type="molecule type" value="Genomic_DNA"/>
</dbReference>